<dbReference type="Proteomes" id="UP000199475">
    <property type="component" value="Unassembled WGS sequence"/>
</dbReference>
<name>A0A1G9L811_9ACTN</name>
<feature type="domain" description="TY-Chap central" evidence="1">
    <location>
        <begin position="170"/>
        <end position="299"/>
    </location>
</feature>
<evidence type="ECO:0000313" key="4">
    <source>
        <dbReference type="Proteomes" id="UP000199475"/>
    </source>
</evidence>
<dbReference type="InterPro" id="IPR054343">
    <property type="entry name" value="TY-Chap_M"/>
</dbReference>
<evidence type="ECO:0000259" key="2">
    <source>
        <dbReference type="Pfam" id="PF22552"/>
    </source>
</evidence>
<dbReference type="AlphaFoldDB" id="A0A1G9L811"/>
<keyword evidence="4" id="KW-1185">Reference proteome</keyword>
<organism evidence="3 4">
    <name type="scientific">Tessaracoccus oleiagri</name>
    <dbReference type="NCBI Taxonomy" id="686624"/>
    <lineage>
        <taxon>Bacteria</taxon>
        <taxon>Bacillati</taxon>
        <taxon>Actinomycetota</taxon>
        <taxon>Actinomycetes</taxon>
        <taxon>Propionibacteriales</taxon>
        <taxon>Propionibacteriaceae</taxon>
        <taxon>Tessaracoccus</taxon>
    </lineage>
</organism>
<proteinExistence type="predicted"/>
<dbReference type="Pfam" id="PF22551">
    <property type="entry name" value="TY-Chap1"/>
    <property type="match status" value="1"/>
</dbReference>
<evidence type="ECO:0000259" key="1">
    <source>
        <dbReference type="Pfam" id="PF22551"/>
    </source>
</evidence>
<dbReference type="OrthoDB" id="4772408at2"/>
<dbReference type="Gene3D" id="3.30.1460.10">
    <property type="match status" value="1"/>
</dbReference>
<evidence type="ECO:0000313" key="3">
    <source>
        <dbReference type="EMBL" id="SDL58110.1"/>
    </source>
</evidence>
<evidence type="ECO:0008006" key="5">
    <source>
        <dbReference type="Google" id="ProtNLM"/>
    </source>
</evidence>
<dbReference type="RefSeq" id="WP_093251931.1">
    <property type="nucleotide sequence ID" value="NZ_FNGP01000003.1"/>
</dbReference>
<dbReference type="Pfam" id="PF22552">
    <property type="entry name" value="TY-Chap3"/>
    <property type="match status" value="1"/>
</dbReference>
<sequence>MDLDDFDIDSATLGAWQSFTTNLTEVLSVMDESSDLTISVARGLVDGGDTPAIRFSARDEIVTARILNGWSVPGKADPSDDERPLLLELGWAEVPEDDATYYTARCDQEETEPLAVLAAATLREVFEVLHPVFLEPDQLKEILRGSATWQSSAVPARPQDVAIMPANRAELDRIVDQQLEKLFGHPSLRNPDGDVTIRVGSTMLFLRSTQDAGEIVLFSPLVHDVAGRSRAAEVLNDLNVESRYGRFALHRDRVFVQVSVPARPFVPAHLHQALRIMSQIADGIDDDLADRLGGRTTFPNQLES</sequence>
<dbReference type="InterPro" id="IPR054344">
    <property type="entry name" value="TY-Chap_N"/>
</dbReference>
<gene>
    <name evidence="3" type="ORF">SAMN04488242_2093</name>
</gene>
<protein>
    <recommendedName>
        <fullName evidence="5">Sensory transduction regulator</fullName>
    </recommendedName>
</protein>
<feature type="domain" description="TY-Chap N-terminal" evidence="2">
    <location>
        <begin position="15"/>
        <end position="134"/>
    </location>
</feature>
<accession>A0A1G9L811</accession>
<dbReference type="SUPFAM" id="SSF69635">
    <property type="entry name" value="Type III secretory system chaperone-like"/>
    <property type="match status" value="1"/>
</dbReference>
<dbReference type="STRING" id="686624.SAMN04488242_2093"/>
<reference evidence="3 4" key="1">
    <citation type="submission" date="2016-10" db="EMBL/GenBank/DDBJ databases">
        <authorList>
            <person name="de Groot N.N."/>
        </authorList>
    </citation>
    <scope>NUCLEOTIDE SEQUENCE [LARGE SCALE GENOMIC DNA]</scope>
    <source>
        <strain evidence="3 4">CGMCC 1.9159</strain>
    </source>
</reference>
<dbReference type="EMBL" id="FNGP01000003">
    <property type="protein sequence ID" value="SDL58110.1"/>
    <property type="molecule type" value="Genomic_DNA"/>
</dbReference>